<gene>
    <name evidence="3" type="ORF">D915_006025</name>
</gene>
<feature type="chain" id="PRO_5020031527" evidence="2">
    <location>
        <begin position="26"/>
        <end position="431"/>
    </location>
</feature>
<feature type="compositionally biased region" description="Polar residues" evidence="1">
    <location>
        <begin position="258"/>
        <end position="272"/>
    </location>
</feature>
<dbReference type="InterPro" id="IPR008996">
    <property type="entry name" value="IL1/FGF"/>
</dbReference>
<keyword evidence="4" id="KW-1185">Reference proteome</keyword>
<dbReference type="Proteomes" id="UP000230066">
    <property type="component" value="Unassembled WGS sequence"/>
</dbReference>
<dbReference type="SUPFAM" id="SSF50353">
    <property type="entry name" value="Cytokine"/>
    <property type="match status" value="1"/>
</dbReference>
<reference evidence="3" key="1">
    <citation type="submission" date="2019-03" db="EMBL/GenBank/DDBJ databases">
        <title>Improved annotation for the trematode Fasciola hepatica.</title>
        <authorList>
            <person name="Choi Y.-J."/>
            <person name="Martin J."/>
            <person name="Mitreva M."/>
        </authorList>
    </citation>
    <scope>NUCLEOTIDE SEQUENCE [LARGE SCALE GENOMIC DNA]</scope>
</reference>
<feature type="compositionally biased region" description="Low complexity" evidence="1">
    <location>
        <begin position="281"/>
        <end position="298"/>
    </location>
</feature>
<feature type="region of interest" description="Disordered" evidence="1">
    <location>
        <begin position="281"/>
        <end position="300"/>
    </location>
</feature>
<evidence type="ECO:0000313" key="3">
    <source>
        <dbReference type="EMBL" id="THD23402.1"/>
    </source>
</evidence>
<organism evidence="3 4">
    <name type="scientific">Fasciola hepatica</name>
    <name type="common">Liver fluke</name>
    <dbReference type="NCBI Taxonomy" id="6192"/>
    <lineage>
        <taxon>Eukaryota</taxon>
        <taxon>Metazoa</taxon>
        <taxon>Spiralia</taxon>
        <taxon>Lophotrochozoa</taxon>
        <taxon>Platyhelminthes</taxon>
        <taxon>Trematoda</taxon>
        <taxon>Digenea</taxon>
        <taxon>Plagiorchiida</taxon>
        <taxon>Echinostomata</taxon>
        <taxon>Echinostomatoidea</taxon>
        <taxon>Fasciolidae</taxon>
        <taxon>Fasciola</taxon>
    </lineage>
</organism>
<proteinExistence type="predicted"/>
<dbReference type="AlphaFoldDB" id="A0A4E0RXY5"/>
<evidence type="ECO:0000313" key="4">
    <source>
        <dbReference type="Proteomes" id="UP000230066"/>
    </source>
</evidence>
<keyword evidence="2" id="KW-0732">Signal</keyword>
<sequence length="431" mass="48855">MNTCSLLSGLLYTVLFTVTIKSSLCCSMPNNYEVTSNLLVTESPSVPVVLKNQSAILKARQLCAAELPSHSTSPRSDPNQHVKQLLPKSSRMWGREVVGFRIRNTSFTRRTNAINASADNETQVMFYPRVVSNPYPVYRFYSSVARAYVTASEGNRLVSASVTNPFSTLIEWEWISIPTYSGAYLRHAYSQRYLCFNQNGRPILLKNAYFPRCFLRINAYVKPPISFSKSFPHERNIFGSRISLHQKTKAPDTRESKLFSNVHSKSSRGSSLNKLRNLSFSNENRSPSSSSNNTFGNSEVKHTGVRHFGHEGTRVPWPQLIWISTAARMPQWRIQFCSNGQPFAHLKPRHNRCPLLELPRLSELLVLQLQVSAACISACRSKEFSLSNTHSMPLRQCPKECLRDSVSYFNEKTSRVNFVKLSSVTNLPRKT</sequence>
<accession>A0A4E0RXY5</accession>
<comment type="caution">
    <text evidence="3">The sequence shown here is derived from an EMBL/GenBank/DDBJ whole genome shotgun (WGS) entry which is preliminary data.</text>
</comment>
<evidence type="ECO:0000256" key="2">
    <source>
        <dbReference type="SAM" id="SignalP"/>
    </source>
</evidence>
<dbReference type="EMBL" id="JXXN02002167">
    <property type="protein sequence ID" value="THD23402.1"/>
    <property type="molecule type" value="Genomic_DNA"/>
</dbReference>
<feature type="region of interest" description="Disordered" evidence="1">
    <location>
        <begin position="242"/>
        <end position="272"/>
    </location>
</feature>
<protein>
    <submittedName>
        <fullName evidence="3">Uncharacterized protein</fullName>
    </submittedName>
</protein>
<name>A0A4E0RXY5_FASHE</name>
<feature type="signal peptide" evidence="2">
    <location>
        <begin position="1"/>
        <end position="25"/>
    </location>
</feature>
<evidence type="ECO:0000256" key="1">
    <source>
        <dbReference type="SAM" id="MobiDB-lite"/>
    </source>
</evidence>